<dbReference type="Gene3D" id="1.10.630.10">
    <property type="entry name" value="Cytochrome P450"/>
    <property type="match status" value="1"/>
</dbReference>
<dbReference type="PANTHER" id="PTHR24291">
    <property type="entry name" value="CYTOCHROME P450 FAMILY 4"/>
    <property type="match status" value="1"/>
</dbReference>
<comment type="similarity">
    <text evidence="1">Belongs to the cytochrome P450 family.</text>
</comment>
<evidence type="ECO:0000256" key="7">
    <source>
        <dbReference type="PIRSR" id="PIRSR602403-1"/>
    </source>
</evidence>
<dbReference type="AlphaFoldDB" id="A0A9X5CRS4"/>
<evidence type="ECO:0000256" key="5">
    <source>
        <dbReference type="ARBA" id="ARBA00023004"/>
    </source>
</evidence>
<keyword evidence="6" id="KW-0503">Monooxygenase</keyword>
<keyword evidence="4" id="KW-0560">Oxidoreductase</keyword>
<dbReference type="PRINTS" id="PR00465">
    <property type="entry name" value="EP450IV"/>
</dbReference>
<dbReference type="GO" id="GO:0004497">
    <property type="term" value="F:monooxygenase activity"/>
    <property type="evidence" value="ECO:0007669"/>
    <property type="project" value="UniProtKB-KW"/>
</dbReference>
<evidence type="ECO:0000313" key="9">
    <source>
        <dbReference type="Proteomes" id="UP000471745"/>
    </source>
</evidence>
<dbReference type="GO" id="GO:0005506">
    <property type="term" value="F:iron ion binding"/>
    <property type="evidence" value="ECO:0007669"/>
    <property type="project" value="InterPro"/>
</dbReference>
<keyword evidence="5 7" id="KW-0408">Iron</keyword>
<dbReference type="SUPFAM" id="SSF48264">
    <property type="entry name" value="Cytochrome P450"/>
    <property type="match status" value="1"/>
</dbReference>
<dbReference type="InterPro" id="IPR050196">
    <property type="entry name" value="Cytochrome_P450_Monoox"/>
</dbReference>
<keyword evidence="3 7" id="KW-0479">Metal-binding</keyword>
<gene>
    <name evidence="8" type="ORF">G3I18_33175</name>
</gene>
<evidence type="ECO:0000313" key="8">
    <source>
        <dbReference type="EMBL" id="NEC53370.1"/>
    </source>
</evidence>
<evidence type="ECO:0000256" key="2">
    <source>
        <dbReference type="ARBA" id="ARBA00022617"/>
    </source>
</evidence>
<dbReference type="PANTHER" id="PTHR24291:SF50">
    <property type="entry name" value="BIFUNCTIONAL ALBAFLAVENONE MONOOXYGENASE_TERPENE SYNTHASE"/>
    <property type="match status" value="1"/>
</dbReference>
<dbReference type="Proteomes" id="UP000471745">
    <property type="component" value="Unassembled WGS sequence"/>
</dbReference>
<dbReference type="Pfam" id="PF00067">
    <property type="entry name" value="p450"/>
    <property type="match status" value="1"/>
</dbReference>
<sequence>MTVESVRPEDTAATAEPPVAGGAVPLLGHGWRLVRDPLAFLSQLRDHGDVVRLKLGPKTVYAVTTPTLTGAVALSPDYIIAGPLWESLESLLGKEGVATANGKLHRRQRRTIQPAFRLDAIPAYGPIMAEEAYALVERWRDADGVLDITYESFRVAVRVAARCLMRGSYMDARADRICADLTTLFAGMYQRMVVPLGPLYKVPLPANREFNRALADLHVLVDEIVADRRASGQKPDDLLTALLEAKDDNGDPIGEQEIHDQVIAILTPGAETVGSTIMSLLLVLTEHPELGDKIRDEVKSVVGDRPVAFDDVRKLTYTANVVTETLRLYPAVWILTRRAVADTELGGYRIPKGADLIYSPFAVQRDRRSYERNEDFDPDRWLPERSKDVPKYAMSPFSVGNRKCPSDHFSMAELTLITAVVAHAYGFEHASDSDPRPRIGITLRPRRLMLRALPR</sequence>
<organism evidence="8 9">
    <name type="scientific">Actinospica acidiphila</name>
    <dbReference type="NCBI Taxonomy" id="304899"/>
    <lineage>
        <taxon>Bacteria</taxon>
        <taxon>Bacillati</taxon>
        <taxon>Actinomycetota</taxon>
        <taxon>Actinomycetes</taxon>
        <taxon>Catenulisporales</taxon>
        <taxon>Actinospicaceae</taxon>
        <taxon>Actinospica</taxon>
    </lineage>
</organism>
<proteinExistence type="inferred from homology"/>
<comment type="caution">
    <text evidence="8">The sequence shown here is derived from an EMBL/GenBank/DDBJ whole genome shotgun (WGS) entry which is preliminary data.</text>
</comment>
<evidence type="ECO:0000256" key="1">
    <source>
        <dbReference type="ARBA" id="ARBA00010617"/>
    </source>
</evidence>
<dbReference type="GO" id="GO:0016705">
    <property type="term" value="F:oxidoreductase activity, acting on paired donors, with incorporation or reduction of molecular oxygen"/>
    <property type="evidence" value="ECO:0007669"/>
    <property type="project" value="InterPro"/>
</dbReference>
<dbReference type="PRINTS" id="PR00385">
    <property type="entry name" value="P450"/>
</dbReference>
<name>A0A9X5CRS4_9ACTN</name>
<dbReference type="CDD" id="cd11049">
    <property type="entry name" value="CYP170A1-like"/>
    <property type="match status" value="1"/>
</dbReference>
<protein>
    <submittedName>
        <fullName evidence="8">Cytochrome P450</fullName>
    </submittedName>
</protein>
<dbReference type="EMBL" id="JAAGNA010001148">
    <property type="protein sequence ID" value="NEC53370.1"/>
    <property type="molecule type" value="Genomic_DNA"/>
</dbReference>
<dbReference type="InterPro" id="IPR001128">
    <property type="entry name" value="Cyt_P450"/>
</dbReference>
<accession>A0A9X5CRS4</accession>
<dbReference type="RefSeq" id="WP_163091659.1">
    <property type="nucleotide sequence ID" value="NZ_JAAGNA010001148.1"/>
</dbReference>
<reference evidence="8 9" key="1">
    <citation type="submission" date="2020-01" db="EMBL/GenBank/DDBJ databases">
        <title>Insect and environment-associated Actinomycetes.</title>
        <authorList>
            <person name="Currrie C."/>
            <person name="Chevrette M."/>
            <person name="Carlson C."/>
            <person name="Stubbendieck R."/>
            <person name="Wendt-Pienkowski E."/>
        </authorList>
    </citation>
    <scope>NUCLEOTIDE SEQUENCE [LARGE SCALE GENOMIC DNA]</scope>
    <source>
        <strain evidence="8 9">SID8189</strain>
    </source>
</reference>
<evidence type="ECO:0000256" key="3">
    <source>
        <dbReference type="ARBA" id="ARBA00022723"/>
    </source>
</evidence>
<feature type="binding site" description="axial binding residue" evidence="7">
    <location>
        <position position="404"/>
    </location>
    <ligand>
        <name>heme</name>
        <dbReference type="ChEBI" id="CHEBI:30413"/>
    </ligand>
    <ligandPart>
        <name>Fe</name>
        <dbReference type="ChEBI" id="CHEBI:18248"/>
    </ligandPart>
</feature>
<evidence type="ECO:0000256" key="6">
    <source>
        <dbReference type="ARBA" id="ARBA00023033"/>
    </source>
</evidence>
<keyword evidence="9" id="KW-1185">Reference proteome</keyword>
<dbReference type="InterPro" id="IPR036396">
    <property type="entry name" value="Cyt_P450_sf"/>
</dbReference>
<dbReference type="GO" id="GO:0020037">
    <property type="term" value="F:heme binding"/>
    <property type="evidence" value="ECO:0007669"/>
    <property type="project" value="InterPro"/>
</dbReference>
<evidence type="ECO:0000256" key="4">
    <source>
        <dbReference type="ARBA" id="ARBA00023002"/>
    </source>
</evidence>
<dbReference type="InterPro" id="IPR002403">
    <property type="entry name" value="Cyt_P450_E_grp-IV"/>
</dbReference>
<keyword evidence="2 7" id="KW-0349">Heme</keyword>
<comment type="cofactor">
    <cofactor evidence="7">
        <name>heme</name>
        <dbReference type="ChEBI" id="CHEBI:30413"/>
    </cofactor>
</comment>